<organism evidence="4 5">
    <name type="scientific">Endobacterium cereale</name>
    <dbReference type="NCBI Taxonomy" id="2663029"/>
    <lineage>
        <taxon>Bacteria</taxon>
        <taxon>Pseudomonadati</taxon>
        <taxon>Pseudomonadota</taxon>
        <taxon>Alphaproteobacteria</taxon>
        <taxon>Hyphomicrobiales</taxon>
        <taxon>Rhizobiaceae</taxon>
        <taxon>Endobacterium</taxon>
    </lineage>
</organism>
<reference evidence="4 5" key="1">
    <citation type="submission" date="2019-11" db="EMBL/GenBank/DDBJ databases">
        <title>Genome analysis of Rhizobacterium cereale a novel genus and species isolated from maize roots in North Spain.</title>
        <authorList>
            <person name="Menendez E."/>
            <person name="Flores-Felix J.D."/>
            <person name="Ramirez-Bahena M.-H."/>
            <person name="Igual J.M."/>
            <person name="Garcia-Fraile P."/>
            <person name="Peix A."/>
            <person name="Velazquez E."/>
        </authorList>
    </citation>
    <scope>NUCLEOTIDE SEQUENCE [LARGE SCALE GENOMIC DNA]</scope>
    <source>
        <strain evidence="4 5">RZME27</strain>
    </source>
</reference>
<dbReference type="InterPro" id="IPR023335">
    <property type="entry name" value="ATP12_ortho_dom_sf"/>
</dbReference>
<protein>
    <submittedName>
        <fullName evidence="4">ATPase</fullName>
    </submittedName>
</protein>
<evidence type="ECO:0000313" key="5">
    <source>
        <dbReference type="Proteomes" id="UP000435138"/>
    </source>
</evidence>
<evidence type="ECO:0000256" key="2">
    <source>
        <dbReference type="ARBA" id="ARBA00022946"/>
    </source>
</evidence>
<sequence>MRDILSDTNIELTHEDPTRRAQIQMAKPLPKRFYKDVTVSASDDGHAIHLDGRAVKTPAKNQLVAPTAALGELLRGEWDGQTEVINPATMPITRLVNTAIDGIASDPQAVVEDMLRFSASDALCYRADQPEGLVERQRAQWDPVLDWAADDLGARFSLIEGIMPQEQPREAIAAFGARLRNHDHPVALAALHTITSLTGSAILALAFAEGRLSMDEAWALAHLDEDWTIEHWGTDEEAEARRANRYIDMTAAAQSFQALKS</sequence>
<dbReference type="PANTHER" id="PTHR21013">
    <property type="entry name" value="ATP SYNTHASE MITOCHONDRIAL F1 COMPLEX ASSEMBLY FACTOR 2/ATP12 PROTEIN, MITOCHONDRIAL PRECURSOR"/>
    <property type="match status" value="1"/>
</dbReference>
<dbReference type="Pfam" id="PF07542">
    <property type="entry name" value="ATP12"/>
    <property type="match status" value="1"/>
</dbReference>
<evidence type="ECO:0000256" key="1">
    <source>
        <dbReference type="ARBA" id="ARBA00008231"/>
    </source>
</evidence>
<comment type="caution">
    <text evidence="4">The sequence shown here is derived from an EMBL/GenBank/DDBJ whole genome shotgun (WGS) entry which is preliminary data.</text>
</comment>
<dbReference type="RefSeq" id="WP_153354835.1">
    <property type="nucleotide sequence ID" value="NZ_JAYKOO010000001.1"/>
</dbReference>
<comment type="similarity">
    <text evidence="1">Belongs to the ATP12 family.</text>
</comment>
<proteinExistence type="inferred from homology"/>
<name>A0A6A8A7Z2_9HYPH</name>
<keyword evidence="2" id="KW-0809">Transit peptide</keyword>
<accession>A0A6A8A7Z2</accession>
<dbReference type="InterPro" id="IPR042272">
    <property type="entry name" value="ATP12_ATP_synth-F1-assembly_N"/>
</dbReference>
<keyword evidence="3" id="KW-0143">Chaperone</keyword>
<dbReference type="Gene3D" id="1.10.3580.10">
    <property type="entry name" value="ATP12 ATPase"/>
    <property type="match status" value="1"/>
</dbReference>
<keyword evidence="5" id="KW-1185">Reference proteome</keyword>
<dbReference type="InterPro" id="IPR011419">
    <property type="entry name" value="ATP12_ATP_synth-F1-assembly"/>
</dbReference>
<dbReference type="Proteomes" id="UP000435138">
    <property type="component" value="Unassembled WGS sequence"/>
</dbReference>
<dbReference type="AlphaFoldDB" id="A0A6A8A7Z2"/>
<dbReference type="EMBL" id="WIXI01000044">
    <property type="protein sequence ID" value="MQY47385.1"/>
    <property type="molecule type" value="Genomic_DNA"/>
</dbReference>
<dbReference type="PANTHER" id="PTHR21013:SF10">
    <property type="entry name" value="ATP SYNTHASE MITOCHONDRIAL F1 COMPLEX ASSEMBLY FACTOR 2"/>
    <property type="match status" value="1"/>
</dbReference>
<evidence type="ECO:0000313" key="4">
    <source>
        <dbReference type="EMBL" id="MQY47385.1"/>
    </source>
</evidence>
<gene>
    <name evidence="4" type="ORF">GAO09_15210</name>
</gene>
<dbReference type="SUPFAM" id="SSF160909">
    <property type="entry name" value="ATP12-like"/>
    <property type="match status" value="1"/>
</dbReference>
<dbReference type="GO" id="GO:0043461">
    <property type="term" value="P:proton-transporting ATP synthase complex assembly"/>
    <property type="evidence" value="ECO:0007669"/>
    <property type="project" value="InterPro"/>
</dbReference>
<dbReference type="Gene3D" id="3.30.2180.10">
    <property type="entry name" value="ATP12-like"/>
    <property type="match status" value="1"/>
</dbReference>
<evidence type="ECO:0000256" key="3">
    <source>
        <dbReference type="ARBA" id="ARBA00023186"/>
    </source>
</evidence>